<keyword evidence="6" id="KW-1185">Reference proteome</keyword>
<evidence type="ECO:0000259" key="4">
    <source>
        <dbReference type="Pfam" id="PF20237"/>
    </source>
</evidence>
<evidence type="ECO:0000256" key="3">
    <source>
        <dbReference type="SAM" id="Phobius"/>
    </source>
</evidence>
<feature type="transmembrane region" description="Helical" evidence="3">
    <location>
        <begin position="276"/>
        <end position="295"/>
    </location>
</feature>
<proteinExistence type="predicted"/>
<dbReference type="PANTHER" id="PTHR34502:SF5">
    <property type="entry name" value="DUF6594 DOMAIN-CONTAINING PROTEIN"/>
    <property type="match status" value="1"/>
</dbReference>
<organism evidence="5 6">
    <name type="scientific">Fusarium falciforme</name>
    <dbReference type="NCBI Taxonomy" id="195108"/>
    <lineage>
        <taxon>Eukaryota</taxon>
        <taxon>Fungi</taxon>
        <taxon>Dikarya</taxon>
        <taxon>Ascomycota</taxon>
        <taxon>Pezizomycotina</taxon>
        <taxon>Sordariomycetes</taxon>
        <taxon>Hypocreomycetidae</taxon>
        <taxon>Hypocreales</taxon>
        <taxon>Nectriaceae</taxon>
        <taxon>Fusarium</taxon>
        <taxon>Fusarium solani species complex</taxon>
    </lineage>
</organism>
<keyword evidence="3" id="KW-0472">Membrane</keyword>
<comment type="caution">
    <text evidence="5">The sequence shown here is derived from an EMBL/GenBank/DDBJ whole genome shotgun (WGS) entry which is preliminary data.</text>
</comment>
<evidence type="ECO:0000256" key="2">
    <source>
        <dbReference type="SAM" id="MobiDB-lite"/>
    </source>
</evidence>
<dbReference type="Pfam" id="PF20237">
    <property type="entry name" value="DUF6594"/>
    <property type="match status" value="1"/>
</dbReference>
<dbReference type="Proteomes" id="UP001152087">
    <property type="component" value="Unassembled WGS sequence"/>
</dbReference>
<feature type="transmembrane region" description="Helical" evidence="3">
    <location>
        <begin position="301"/>
        <end position="319"/>
    </location>
</feature>
<feature type="compositionally biased region" description="Polar residues" evidence="2">
    <location>
        <begin position="37"/>
        <end position="56"/>
    </location>
</feature>
<feature type="coiled-coil region" evidence="1">
    <location>
        <begin position="91"/>
        <end position="145"/>
    </location>
</feature>
<name>A0A9W8R542_9HYPO</name>
<keyword evidence="3" id="KW-0812">Transmembrane</keyword>
<gene>
    <name evidence="5" type="ORF">NW755_007795</name>
</gene>
<feature type="domain" description="DUF6594" evidence="4">
    <location>
        <begin position="64"/>
        <end position="313"/>
    </location>
</feature>
<keyword evidence="3" id="KW-1133">Transmembrane helix</keyword>
<reference evidence="5" key="1">
    <citation type="submission" date="2022-09" db="EMBL/GenBank/DDBJ databases">
        <title>Fusarium specimens isolated from Avocado Roots.</title>
        <authorList>
            <person name="Stajich J."/>
            <person name="Roper C."/>
            <person name="Heimlech-Rivalta G."/>
        </authorList>
    </citation>
    <scope>NUCLEOTIDE SEQUENCE</scope>
    <source>
        <strain evidence="5">A02</strain>
    </source>
</reference>
<dbReference type="InterPro" id="IPR046529">
    <property type="entry name" value="DUF6594"/>
</dbReference>
<dbReference type="EMBL" id="JAOQAV010000020">
    <property type="protein sequence ID" value="KAJ4186500.1"/>
    <property type="molecule type" value="Genomic_DNA"/>
</dbReference>
<feature type="region of interest" description="Disordered" evidence="2">
    <location>
        <begin position="1"/>
        <end position="58"/>
    </location>
</feature>
<feature type="compositionally biased region" description="Low complexity" evidence="2">
    <location>
        <begin position="1"/>
        <end position="36"/>
    </location>
</feature>
<evidence type="ECO:0000256" key="1">
    <source>
        <dbReference type="SAM" id="Coils"/>
    </source>
</evidence>
<keyword evidence="1" id="KW-0175">Coiled coil</keyword>
<feature type="transmembrane region" description="Helical" evidence="3">
    <location>
        <begin position="249"/>
        <end position="269"/>
    </location>
</feature>
<evidence type="ECO:0000313" key="5">
    <source>
        <dbReference type="EMBL" id="KAJ4186500.1"/>
    </source>
</evidence>
<protein>
    <recommendedName>
        <fullName evidence="4">DUF6594 domain-containing protein</fullName>
    </recommendedName>
</protein>
<dbReference type="PANTHER" id="PTHR34502">
    <property type="entry name" value="DUF6594 DOMAIN-CONTAINING PROTEIN-RELATED"/>
    <property type="match status" value="1"/>
</dbReference>
<dbReference type="AlphaFoldDB" id="A0A9W8R542"/>
<evidence type="ECO:0000313" key="6">
    <source>
        <dbReference type="Proteomes" id="UP001152087"/>
    </source>
</evidence>
<accession>A0A9W8R542</accession>
<sequence length="322" mass="36012">MTATTSSRASTASGASTGATASQIQQQQFVSRQRTITRYQSQHDIPSPSFTTNPPQIESFPRGYPSLSAFLSSDPDFTIFRCFTRLHTRVLLHKQDDLIELEQKLDQLDLSQSQTNPYLLTTNRRREANKDRQELLGKIEEKLKEYGCIDDLLAAFYTHLERPEPEESEIQSAANWMDGKKPVAFAESTFLNDWTDLRRAKHSVEKGGLEAFLGRYASMSRLCKDSNPKSEDPQIQFIKQSKVVAVSRALTTIFAVATLVAPIGILYAVKAVPTRLWVIAAFTGIFSSSLCWLTSSRNYEIFSATAAYCAVMVVFVGSLPNE</sequence>